<keyword evidence="7" id="KW-1185">Reference proteome</keyword>
<name>A0A5J9TBF4_9POAL</name>
<accession>A0A5J9TBF4</accession>
<feature type="domain" description="Legume lectin" evidence="5">
    <location>
        <begin position="55"/>
        <end position="115"/>
    </location>
</feature>
<reference evidence="6 7" key="1">
    <citation type="journal article" date="2019" name="Sci. Rep.">
        <title>A high-quality genome of Eragrostis curvula grass provides insights into Poaceae evolution and supports new strategies to enhance forage quality.</title>
        <authorList>
            <person name="Carballo J."/>
            <person name="Santos B.A.C.M."/>
            <person name="Zappacosta D."/>
            <person name="Garbus I."/>
            <person name="Selva J.P."/>
            <person name="Gallo C.A."/>
            <person name="Diaz A."/>
            <person name="Albertini E."/>
            <person name="Caccamo M."/>
            <person name="Echenique V."/>
        </authorList>
    </citation>
    <scope>NUCLEOTIDE SEQUENCE [LARGE SCALE GENOMIC DNA]</scope>
    <source>
        <strain evidence="7">cv. Victoria</strain>
        <tissue evidence="6">Leaf</tissue>
    </source>
</reference>
<dbReference type="SUPFAM" id="SSF49899">
    <property type="entry name" value="Concanavalin A-like lectins/glucanases"/>
    <property type="match status" value="1"/>
</dbReference>
<keyword evidence="4" id="KW-0812">Transmembrane</keyword>
<dbReference type="Proteomes" id="UP000324897">
    <property type="component" value="Chromosome 3"/>
</dbReference>
<gene>
    <name evidence="6" type="ORF">EJB05_42135</name>
</gene>
<proteinExistence type="inferred from homology"/>
<evidence type="ECO:0000259" key="5">
    <source>
        <dbReference type="Pfam" id="PF00139"/>
    </source>
</evidence>
<dbReference type="InterPro" id="IPR013320">
    <property type="entry name" value="ConA-like_dom_sf"/>
</dbReference>
<comment type="similarity">
    <text evidence="1">Belongs to the leguminous lectin family.</text>
</comment>
<dbReference type="EMBL" id="RWGY01000039">
    <property type="protein sequence ID" value="TVU08723.1"/>
    <property type="molecule type" value="Genomic_DNA"/>
</dbReference>
<dbReference type="GO" id="GO:0030246">
    <property type="term" value="F:carbohydrate binding"/>
    <property type="evidence" value="ECO:0007669"/>
    <property type="project" value="UniProtKB-KW"/>
</dbReference>
<dbReference type="OrthoDB" id="694346at2759"/>
<evidence type="ECO:0000256" key="1">
    <source>
        <dbReference type="ARBA" id="ARBA00007606"/>
    </source>
</evidence>
<evidence type="ECO:0000256" key="2">
    <source>
        <dbReference type="ARBA" id="ARBA00022734"/>
    </source>
</evidence>
<dbReference type="InterPro" id="IPR050258">
    <property type="entry name" value="Leguminous_Lectin"/>
</dbReference>
<feature type="transmembrane region" description="Helical" evidence="4">
    <location>
        <begin position="211"/>
        <end position="236"/>
    </location>
</feature>
<feature type="non-terminal residue" evidence="6">
    <location>
        <position position="1"/>
    </location>
</feature>
<dbReference type="Gramene" id="TVU08723">
    <property type="protein sequence ID" value="TVU08723"/>
    <property type="gene ID" value="EJB05_42135"/>
</dbReference>
<dbReference type="Gene3D" id="2.60.120.200">
    <property type="match status" value="2"/>
</dbReference>
<dbReference type="PANTHER" id="PTHR32401">
    <property type="entry name" value="CONCANAVALIN A-LIKE LECTIN FAMILY PROTEIN"/>
    <property type="match status" value="1"/>
</dbReference>
<keyword evidence="2" id="KW-0430">Lectin</keyword>
<dbReference type="Pfam" id="PF00139">
    <property type="entry name" value="Lectin_legB"/>
    <property type="match status" value="2"/>
</dbReference>
<evidence type="ECO:0000313" key="7">
    <source>
        <dbReference type="Proteomes" id="UP000324897"/>
    </source>
</evidence>
<dbReference type="AlphaFoldDB" id="A0A5J9TBF4"/>
<feature type="region of interest" description="Disordered" evidence="3">
    <location>
        <begin position="184"/>
        <end position="206"/>
    </location>
</feature>
<dbReference type="InterPro" id="IPR001220">
    <property type="entry name" value="Legume_lectin_dom"/>
</dbReference>
<feature type="domain" description="Legume lectin" evidence="5">
    <location>
        <begin position="117"/>
        <end position="187"/>
    </location>
</feature>
<organism evidence="6 7">
    <name type="scientific">Eragrostis curvula</name>
    <name type="common">weeping love grass</name>
    <dbReference type="NCBI Taxonomy" id="38414"/>
    <lineage>
        <taxon>Eukaryota</taxon>
        <taxon>Viridiplantae</taxon>
        <taxon>Streptophyta</taxon>
        <taxon>Embryophyta</taxon>
        <taxon>Tracheophyta</taxon>
        <taxon>Spermatophyta</taxon>
        <taxon>Magnoliopsida</taxon>
        <taxon>Liliopsida</taxon>
        <taxon>Poales</taxon>
        <taxon>Poaceae</taxon>
        <taxon>PACMAD clade</taxon>
        <taxon>Chloridoideae</taxon>
        <taxon>Eragrostideae</taxon>
        <taxon>Eragrostidinae</taxon>
        <taxon>Eragrostis</taxon>
    </lineage>
</organism>
<dbReference type="PANTHER" id="PTHR32401:SF49">
    <property type="entry name" value="OS10G0129200 PROTEIN"/>
    <property type="match status" value="1"/>
</dbReference>
<feature type="region of interest" description="Disordered" evidence="3">
    <location>
        <begin position="241"/>
        <end position="296"/>
    </location>
</feature>
<evidence type="ECO:0000313" key="6">
    <source>
        <dbReference type="EMBL" id="TVU08723.1"/>
    </source>
</evidence>
<sequence>MAKVCSRPTPTFVLFCLSYFIFFVHVRHTSALSFNLSFSDPRNPNPATLINIPGRDNDAFFSPNTLELTRNSRNINSTYSTGRAQYTQTMRLWDRTTGEMASFTTTFSFQITPDPSTTTVRYENATELLVVDLRISNTSYRVSATVDLRSYLPEDVAVGFSAATGAAGEQHQILTWSFNSTLEPKTTRMEPAPPPRSSVDDATTSKHRKKAAVPLVAVLVPLLVLVACAAVGLLLWRRHKKRKSNEASDDDQEQDYRAELERGVAASGPRSYTGDSSKPSSDSSSTALLGRSKDLA</sequence>
<keyword evidence="4" id="KW-1133">Transmembrane helix</keyword>
<keyword evidence="4" id="KW-0472">Membrane</keyword>
<evidence type="ECO:0000256" key="3">
    <source>
        <dbReference type="SAM" id="MobiDB-lite"/>
    </source>
</evidence>
<evidence type="ECO:0000256" key="4">
    <source>
        <dbReference type="SAM" id="Phobius"/>
    </source>
</evidence>
<comment type="caution">
    <text evidence="6">The sequence shown here is derived from an EMBL/GenBank/DDBJ whole genome shotgun (WGS) entry which is preliminary data.</text>
</comment>
<feature type="compositionally biased region" description="Low complexity" evidence="3">
    <location>
        <begin position="271"/>
        <end position="290"/>
    </location>
</feature>
<protein>
    <recommendedName>
        <fullName evidence="5">Legume lectin domain-containing protein</fullName>
    </recommendedName>
</protein>